<dbReference type="AlphaFoldDB" id="A0AA38RIT6"/>
<keyword evidence="3" id="KW-1185">Reference proteome</keyword>
<feature type="transmembrane region" description="Helical" evidence="1">
    <location>
        <begin position="381"/>
        <end position="399"/>
    </location>
</feature>
<dbReference type="Proteomes" id="UP001174694">
    <property type="component" value="Unassembled WGS sequence"/>
</dbReference>
<dbReference type="InterPro" id="IPR026749">
    <property type="entry name" value="Tmem135"/>
</dbReference>
<evidence type="ECO:0000313" key="3">
    <source>
        <dbReference type="Proteomes" id="UP001174694"/>
    </source>
</evidence>
<comment type="caution">
    <text evidence="2">The sequence shown here is derived from an EMBL/GenBank/DDBJ whole genome shotgun (WGS) entry which is preliminary data.</text>
</comment>
<dbReference type="PANTHER" id="PTHR12459:SF15">
    <property type="entry name" value="TRANSMEMBRANE PROTEIN 135"/>
    <property type="match status" value="1"/>
</dbReference>
<evidence type="ECO:0000256" key="1">
    <source>
        <dbReference type="SAM" id="Phobius"/>
    </source>
</evidence>
<evidence type="ECO:0000313" key="2">
    <source>
        <dbReference type="EMBL" id="KAJ9149457.1"/>
    </source>
</evidence>
<reference evidence="2" key="1">
    <citation type="submission" date="2022-07" db="EMBL/GenBank/DDBJ databases">
        <title>Fungi with potential for degradation of polypropylene.</title>
        <authorList>
            <person name="Gostincar C."/>
        </authorList>
    </citation>
    <scope>NUCLEOTIDE SEQUENCE</scope>
    <source>
        <strain evidence="2">EXF-13308</strain>
    </source>
</reference>
<keyword evidence="1" id="KW-0812">Transmembrane</keyword>
<protein>
    <submittedName>
        <fullName evidence="2">Integral membrane protein</fullName>
    </submittedName>
</protein>
<accession>A0AA38RIT6</accession>
<dbReference type="PANTHER" id="PTHR12459">
    <property type="entry name" value="TRANSMEMBRANE PROTEIN 135-RELATED"/>
    <property type="match status" value="1"/>
</dbReference>
<organism evidence="2 3">
    <name type="scientific">Pleurostoma richardsiae</name>
    <dbReference type="NCBI Taxonomy" id="41990"/>
    <lineage>
        <taxon>Eukaryota</taxon>
        <taxon>Fungi</taxon>
        <taxon>Dikarya</taxon>
        <taxon>Ascomycota</taxon>
        <taxon>Pezizomycotina</taxon>
        <taxon>Sordariomycetes</taxon>
        <taxon>Sordariomycetidae</taxon>
        <taxon>Calosphaeriales</taxon>
        <taxon>Pleurostomataceae</taxon>
        <taxon>Pleurostoma</taxon>
    </lineage>
</organism>
<sequence>MSSTLLPNTYSAPATIIASRPEKRRQRVWTRGIPPLLRPLIRAYLLGYASAVAPKLLTLVIQHLTRKHKGNHAANGTKFKDEVSFQESARRILVAGLDWRRFPTFCATMIGGSTLLEVPLNRLFSRVFLSVSELTRKRLSRWFASFISAWFSLRLLQSKQSAAFTETVAVKANSPSGLKFETVRYAGRTLDLSLFAATRALDVVIGELWARRRSRRTAASKWSRVDEAISQLTDPAVFALSSAFIMWTWIYRPDKLPRAYNKWIASAASVDSRLIVALQRCRDGELQYGKDTGQAPLLQSMCADYKWPLEWGDPSKAIPFPCEMVHMGCGPSCEYHALSRFGRSFLWAMSTYLPLNLLLVARRPSLKSTLRALLSASRSSAFLGAFIALFYYGVCLARARLGPRLLGRGAAAAQRIDAGVCVGSGCTLCGWSVLLESASRRRELGLFVAPRALATRLPRRYGMEKQWRETLVYAVSTAVVFTCVLENKRRVRGVLGKVLGTVLEAS</sequence>
<name>A0AA38RIT6_9PEZI</name>
<gene>
    <name evidence="2" type="ORF">NKR23_g4426</name>
</gene>
<dbReference type="EMBL" id="JANBVO010000010">
    <property type="protein sequence ID" value="KAJ9149457.1"/>
    <property type="molecule type" value="Genomic_DNA"/>
</dbReference>
<keyword evidence="1" id="KW-1133">Transmembrane helix</keyword>
<proteinExistence type="predicted"/>
<keyword evidence="1" id="KW-0472">Membrane</keyword>
<feature type="transmembrane region" description="Helical" evidence="1">
    <location>
        <begin position="344"/>
        <end position="361"/>
    </location>
</feature>